<dbReference type="OrthoDB" id="1490745at2"/>
<sequence>MKKFLFILLLTTISLKMNAQTDILLPMNDIEKKEVIRLLNSYDGFLNFVAQKPSDADQKKESVTFLKTTISNANVSVYNDLDSAAQNEDFENVFKYCQRVPKSFPATVKIKTTPKNLVVEKVKYDKIRKYYFVEIKGEKDFTWKEIVQKADSVSSSADSIAISDTIVHSIKKGISVFIKFDRENNISKNFKIFAISKTGVAPKLEPLPPLISWWLTLEPEWKAMIRKKRNLEEYPREFDLEKATGVFEFDCSNSNLKNLEPLRKFTSLEKLNVSGNPITDPSAIFAVSSLLELDLTKTQISSLDGIENLKKLQVLKVSNLKLKSIEPLKDLVQMVELDCSNNEIEDLTPLTNLVNLKELNVGLNIKVKDISMMKNLVLLEKLSIQKIDIKSLAPLSSLVNLVYLDCYNTDINTLEPIRNLVKLFHLNIDHTKVSSLDPIKHFKYIANLYLASSSVRDLSAINNFYAIRELDISNTELTELGPIHKLEYIKVLKCFYTKINKNEIQRFKKNHPGCQITYF</sequence>
<dbReference type="Pfam" id="PF12799">
    <property type="entry name" value="LRR_4"/>
    <property type="match status" value="1"/>
</dbReference>
<dbReference type="eggNOG" id="COG4886">
    <property type="taxonomic scope" value="Bacteria"/>
</dbReference>
<dbReference type="AlphaFoldDB" id="A0A098LIT9"/>
<dbReference type="PROSITE" id="PS51450">
    <property type="entry name" value="LRR"/>
    <property type="match status" value="2"/>
</dbReference>
<name>A0A098LIT9_9BACT</name>
<dbReference type="STRING" id="153721.MYP_3521"/>
<comment type="caution">
    <text evidence="4">The sequence shown here is derived from an EMBL/GenBank/DDBJ whole genome shotgun (WGS) entry which is preliminary data.</text>
</comment>
<feature type="chain" id="PRO_5001937500" evidence="3">
    <location>
        <begin position="20"/>
        <end position="519"/>
    </location>
</feature>
<dbReference type="PANTHER" id="PTHR46652">
    <property type="entry name" value="LEUCINE-RICH REPEAT AND IQ DOMAIN-CONTAINING PROTEIN 1-RELATED"/>
    <property type="match status" value="1"/>
</dbReference>
<proteinExistence type="predicted"/>
<dbReference type="PANTHER" id="PTHR46652:SF3">
    <property type="entry name" value="LEUCINE-RICH REPEAT-CONTAINING PROTEIN 9"/>
    <property type="match status" value="1"/>
</dbReference>
<evidence type="ECO:0000256" key="1">
    <source>
        <dbReference type="ARBA" id="ARBA00022614"/>
    </source>
</evidence>
<evidence type="ECO:0000313" key="4">
    <source>
        <dbReference type="EMBL" id="GAL86292.1"/>
    </source>
</evidence>
<reference evidence="4 5" key="1">
    <citation type="submission" date="2014-09" db="EMBL/GenBank/DDBJ databases">
        <title>Sporocytophaga myxococcoides PG-01 genome sequencing.</title>
        <authorList>
            <person name="Liu L."/>
            <person name="Gao P.J."/>
            <person name="Chen G.J."/>
            <person name="Wang L.S."/>
        </authorList>
    </citation>
    <scope>NUCLEOTIDE SEQUENCE [LARGE SCALE GENOMIC DNA]</scope>
    <source>
        <strain evidence="4 5">PG-01</strain>
    </source>
</reference>
<dbReference type="InterPro" id="IPR032675">
    <property type="entry name" value="LRR_dom_sf"/>
</dbReference>
<keyword evidence="1" id="KW-0433">Leucine-rich repeat</keyword>
<keyword evidence="5" id="KW-1185">Reference proteome</keyword>
<dbReference type="InterPro" id="IPR050836">
    <property type="entry name" value="SDS22/Internalin_LRR"/>
</dbReference>
<evidence type="ECO:0000313" key="5">
    <source>
        <dbReference type="Proteomes" id="UP000030185"/>
    </source>
</evidence>
<dbReference type="InterPro" id="IPR001611">
    <property type="entry name" value="Leu-rich_rpt"/>
</dbReference>
<accession>A0A098LIT9</accession>
<dbReference type="EMBL" id="BBLT01000007">
    <property type="protein sequence ID" value="GAL86292.1"/>
    <property type="molecule type" value="Genomic_DNA"/>
</dbReference>
<evidence type="ECO:0000256" key="3">
    <source>
        <dbReference type="SAM" id="SignalP"/>
    </source>
</evidence>
<dbReference type="SUPFAM" id="SSF52058">
    <property type="entry name" value="L domain-like"/>
    <property type="match status" value="1"/>
</dbReference>
<keyword evidence="3" id="KW-0732">Signal</keyword>
<feature type="signal peptide" evidence="3">
    <location>
        <begin position="1"/>
        <end position="19"/>
    </location>
</feature>
<gene>
    <name evidence="4" type="ORF">MYP_3521</name>
</gene>
<dbReference type="Proteomes" id="UP000030185">
    <property type="component" value="Unassembled WGS sequence"/>
</dbReference>
<dbReference type="RefSeq" id="WP_045465939.1">
    <property type="nucleotide sequence ID" value="NZ_BBLT01000007.1"/>
</dbReference>
<evidence type="ECO:0000256" key="2">
    <source>
        <dbReference type="ARBA" id="ARBA00022737"/>
    </source>
</evidence>
<dbReference type="Gene3D" id="3.80.10.10">
    <property type="entry name" value="Ribonuclease Inhibitor"/>
    <property type="match status" value="1"/>
</dbReference>
<organism evidence="4 5">
    <name type="scientific">Sporocytophaga myxococcoides</name>
    <dbReference type="NCBI Taxonomy" id="153721"/>
    <lineage>
        <taxon>Bacteria</taxon>
        <taxon>Pseudomonadati</taxon>
        <taxon>Bacteroidota</taxon>
        <taxon>Cytophagia</taxon>
        <taxon>Cytophagales</taxon>
        <taxon>Cytophagaceae</taxon>
        <taxon>Sporocytophaga</taxon>
    </lineage>
</organism>
<protein>
    <submittedName>
        <fullName evidence="4">Uncharacterized protein</fullName>
    </submittedName>
</protein>
<keyword evidence="2" id="KW-0677">Repeat</keyword>
<dbReference type="InterPro" id="IPR025875">
    <property type="entry name" value="Leu-rich_rpt_4"/>
</dbReference>